<dbReference type="PANTHER" id="PTHR46128:SF211">
    <property type="entry name" value="PENTACOTRIPEPTIDE-REPEAT REGION OF PRORP DOMAIN-CONTAINING PROTEIN"/>
    <property type="match status" value="1"/>
</dbReference>
<feature type="repeat" description="PPR" evidence="6">
    <location>
        <begin position="305"/>
        <end position="339"/>
    </location>
</feature>
<dbReference type="Pfam" id="PF13812">
    <property type="entry name" value="PPR_3"/>
    <property type="match status" value="1"/>
</dbReference>
<dbReference type="EMBL" id="JABFOF010000011">
    <property type="protein sequence ID" value="KAG2371030.1"/>
    <property type="molecule type" value="Genomic_DNA"/>
</dbReference>
<proteinExistence type="inferred from homology"/>
<comment type="caution">
    <text evidence="8">The sequence shown here is derived from an EMBL/GenBank/DDBJ whole genome shotgun (WGS) entry which is preliminary data.</text>
</comment>
<name>A0A8T0JFN9_PHAAN</name>
<feature type="repeat" description="PPR" evidence="6">
    <location>
        <begin position="480"/>
        <end position="514"/>
    </location>
</feature>
<feature type="repeat" description="PPR" evidence="6">
    <location>
        <begin position="340"/>
        <end position="374"/>
    </location>
</feature>
<protein>
    <submittedName>
        <fullName evidence="8">Pentatricopeptide repeat-containing protein</fullName>
    </submittedName>
</protein>
<feature type="repeat" description="PPR" evidence="6">
    <location>
        <begin position="410"/>
        <end position="444"/>
    </location>
</feature>
<dbReference type="GO" id="GO:0009877">
    <property type="term" value="P:nodulation"/>
    <property type="evidence" value="ECO:0007669"/>
    <property type="project" value="UniProtKB-KW"/>
</dbReference>
<dbReference type="InterPro" id="IPR002885">
    <property type="entry name" value="PPR_rpt"/>
</dbReference>
<comment type="similarity">
    <text evidence="2">Belongs to the nodulin 20 family.</text>
</comment>
<dbReference type="Pfam" id="PF01535">
    <property type="entry name" value="PPR"/>
    <property type="match status" value="2"/>
</dbReference>
<comment type="similarity">
    <text evidence="1">Belongs to the PPR family. P subfamily.</text>
</comment>
<evidence type="ECO:0000256" key="3">
    <source>
        <dbReference type="ARBA" id="ARBA00022458"/>
    </source>
</evidence>
<dbReference type="Gene3D" id="1.25.40.10">
    <property type="entry name" value="Tetratricopeptide repeat domain"/>
    <property type="match status" value="7"/>
</dbReference>
<dbReference type="PROSITE" id="PS51375">
    <property type="entry name" value="PPR"/>
    <property type="match status" value="16"/>
</dbReference>
<dbReference type="Pfam" id="PF02451">
    <property type="entry name" value="Nodulin"/>
    <property type="match status" value="2"/>
</dbReference>
<feature type="repeat" description="PPR" evidence="6">
    <location>
        <begin position="270"/>
        <end position="304"/>
    </location>
</feature>
<feature type="repeat" description="PPR" evidence="6">
    <location>
        <begin position="375"/>
        <end position="409"/>
    </location>
</feature>
<evidence type="ECO:0000313" key="8">
    <source>
        <dbReference type="EMBL" id="KAG2371030.1"/>
    </source>
</evidence>
<dbReference type="Proteomes" id="UP000743370">
    <property type="component" value="Unassembled WGS sequence"/>
</dbReference>
<keyword evidence="3" id="KW-0536">Nodulation</keyword>
<gene>
    <name evidence="8" type="ORF">HKW66_Vig0212040</name>
</gene>
<evidence type="ECO:0000256" key="4">
    <source>
        <dbReference type="ARBA" id="ARBA00022729"/>
    </source>
</evidence>
<dbReference type="PANTHER" id="PTHR46128">
    <property type="entry name" value="MITOCHONDRIAL GROUP I INTRON SPLICING FACTOR CCM1"/>
    <property type="match status" value="1"/>
</dbReference>
<evidence type="ECO:0000256" key="5">
    <source>
        <dbReference type="ARBA" id="ARBA00022737"/>
    </source>
</evidence>
<feature type="repeat" description="PPR" evidence="6">
    <location>
        <begin position="550"/>
        <end position="584"/>
    </location>
</feature>
<evidence type="ECO:0000313" key="9">
    <source>
        <dbReference type="Proteomes" id="UP000743370"/>
    </source>
</evidence>
<feature type="repeat" description="PPR" evidence="6">
    <location>
        <begin position="445"/>
        <end position="479"/>
    </location>
</feature>
<feature type="repeat" description="PPR" evidence="6">
    <location>
        <begin position="235"/>
        <end position="269"/>
    </location>
</feature>
<feature type="repeat" description="PPR" evidence="6">
    <location>
        <begin position="200"/>
        <end position="234"/>
    </location>
</feature>
<sequence length="1090" mass="120789">MSKAILSRIKPRHRLKISSSLPPHINNLVSDVIRILKSHQSQESLQSRFAQSNVIVSDIAHFVIDRVHDPELALKFFDWASTRPFSCSLDGVAHSSLLKLLARFRVFSEIESVLESMKAQNLVPTRGAFSALIVTYGEFGSVDRALQLFHAVREMHNCFPSVAASNSLLNGLVKSGKVDVALQLYDKMLQTDDGTGAAVDNYSTSIMVKGLCNSGKIEDGWRLIKDRWGKSCVPHVVFYNMIINGYCKKGDLQSATRALKDLKMKGVLPTVETYGALINGFCKAGEFEAVDQFLTEMAARGLNTNVKVFNSIIDAEYKHGLVAKAADTMRRMAEMGCEPDITTYNVMINFSCRGGRTKEADKLIEKAKERGLLPNKFSYTPLMHAYCKQGDYIKASSMLFRVAELGEKPDLVSYGAFIHGVVVAGEIDVALMVKEKMTEKGVLPDAQIYNVLMSGLCKNGRFSAMTLLLSEMLDQNVQPDAYVYATLIDGFIRSGELDEAIKLFEVIIRKGIDPGVVGYNAMIKGFCKFGKMTDALSCLNKMKNVHHAPDEYTYSTVIDGYVKQHDMSSALKMFGQMMKYKFKPNVITYTSLINGFCKKADIIRAEKVFGGMKTFNLEPNVVTYTTLVGGFFKAGRPEKATSIFELMMMNGCLPNDATFHYMVNGLTNTAPTPVLVEKSDSKENERSLILDFFTMMILDGWGPVIAAYNSIIVCLCKHGMVDTAQLLQTKMLNKGFLIDSVCFTALLHGLCQKGKSKEWRNIVSCDLSKTELQTAVKYSLTLDKYLYQGRLSEASVILQTLIEDSKFSEQPDKNLKLKMLNLNALKLACIKMLNINALKPETAACNNKELGYACILIQICSTPSMECKLTYLELSSAALRVLSVFAGTETTLDLLSEFSLDREMHETMVVAEDADTHTVNYTEAYESSAFKKFVTHCSSHVAETCSEIEAVQKEDGEKTGAYGLGLCLLDSMKSCLVEHGASLEETTPTNQKDSSEDTRLFKPPPINGYPVPLPPPIKFTTDTVKVIAKPPSLALIQPHPLSIETLKFQAVLRTCSHVSSRTCFTHPDVVTLSPCLVTSLNQCVYPDDTW</sequence>
<dbReference type="NCBIfam" id="TIGR00756">
    <property type="entry name" value="PPR"/>
    <property type="match status" value="13"/>
</dbReference>
<feature type="repeat" description="PPR" evidence="6">
    <location>
        <begin position="90"/>
        <end position="124"/>
    </location>
</feature>
<dbReference type="AlphaFoldDB" id="A0A8T0JFN9"/>
<dbReference type="Pfam" id="PF12854">
    <property type="entry name" value="PPR_1"/>
    <property type="match status" value="1"/>
</dbReference>
<dbReference type="InterPro" id="IPR050872">
    <property type="entry name" value="PPR_P_subfamily"/>
</dbReference>
<accession>A0A8T0JFN9</accession>
<keyword evidence="5" id="KW-0677">Repeat</keyword>
<feature type="repeat" description="PPR" evidence="6">
    <location>
        <begin position="704"/>
        <end position="738"/>
    </location>
</feature>
<evidence type="ECO:0000256" key="6">
    <source>
        <dbReference type="PROSITE-ProRule" id="PRU00708"/>
    </source>
</evidence>
<feature type="repeat" description="PPR" evidence="6">
    <location>
        <begin position="585"/>
        <end position="619"/>
    </location>
</feature>
<feature type="repeat" description="PPR" evidence="6">
    <location>
        <begin position="620"/>
        <end position="654"/>
    </location>
</feature>
<feature type="repeat" description="PPR" evidence="6">
    <location>
        <begin position="515"/>
        <end position="549"/>
    </location>
</feature>
<feature type="region of interest" description="Disordered" evidence="7">
    <location>
        <begin position="983"/>
        <end position="1006"/>
    </location>
</feature>
<feature type="repeat" description="PPR" evidence="6">
    <location>
        <begin position="161"/>
        <end position="191"/>
    </location>
</feature>
<dbReference type="Pfam" id="PF13041">
    <property type="entry name" value="PPR_2"/>
    <property type="match status" value="7"/>
</dbReference>
<evidence type="ECO:0000256" key="1">
    <source>
        <dbReference type="ARBA" id="ARBA00007626"/>
    </source>
</evidence>
<organism evidence="8 9">
    <name type="scientific">Phaseolus angularis</name>
    <name type="common">Azuki bean</name>
    <name type="synonym">Vigna angularis</name>
    <dbReference type="NCBI Taxonomy" id="3914"/>
    <lineage>
        <taxon>Eukaryota</taxon>
        <taxon>Viridiplantae</taxon>
        <taxon>Streptophyta</taxon>
        <taxon>Embryophyta</taxon>
        <taxon>Tracheophyta</taxon>
        <taxon>Spermatophyta</taxon>
        <taxon>Magnoliopsida</taxon>
        <taxon>eudicotyledons</taxon>
        <taxon>Gunneridae</taxon>
        <taxon>Pentapetalae</taxon>
        <taxon>rosids</taxon>
        <taxon>fabids</taxon>
        <taxon>Fabales</taxon>
        <taxon>Fabaceae</taxon>
        <taxon>Papilionoideae</taxon>
        <taxon>50 kb inversion clade</taxon>
        <taxon>NPAAA clade</taxon>
        <taxon>indigoferoid/millettioid clade</taxon>
        <taxon>Phaseoleae</taxon>
        <taxon>Vigna</taxon>
    </lineage>
</organism>
<dbReference type="SUPFAM" id="SSF81901">
    <property type="entry name" value="HCP-like"/>
    <property type="match status" value="1"/>
</dbReference>
<dbReference type="InterPro" id="IPR011990">
    <property type="entry name" value="TPR-like_helical_dom_sf"/>
</dbReference>
<evidence type="ECO:0000256" key="7">
    <source>
        <dbReference type="SAM" id="MobiDB-lite"/>
    </source>
</evidence>
<reference evidence="8 9" key="1">
    <citation type="submission" date="2020-05" db="EMBL/GenBank/DDBJ databases">
        <title>Vigna angularis (adzuki bean) Var. LongXiaoDou No. 4 denovo assembly.</title>
        <authorList>
            <person name="Xiang H."/>
        </authorList>
    </citation>
    <scope>NUCLEOTIDE SEQUENCE [LARGE SCALE GENOMIC DNA]</scope>
    <source>
        <tissue evidence="8">Leaf</tissue>
    </source>
</reference>
<dbReference type="InterPro" id="IPR003387">
    <property type="entry name" value="Nodulin"/>
</dbReference>
<keyword evidence="4" id="KW-0732">Signal</keyword>
<evidence type="ECO:0000256" key="2">
    <source>
        <dbReference type="ARBA" id="ARBA00010119"/>
    </source>
</evidence>